<keyword evidence="17" id="KW-1185">Reference proteome</keyword>
<dbReference type="GO" id="GO:0006094">
    <property type="term" value="P:gluconeogenesis"/>
    <property type="evidence" value="ECO:0007669"/>
    <property type="project" value="TreeGrafter"/>
</dbReference>
<evidence type="ECO:0000256" key="6">
    <source>
        <dbReference type="ARBA" id="ARBA00022490"/>
    </source>
</evidence>
<dbReference type="GO" id="GO:0006002">
    <property type="term" value="P:fructose 6-phosphate metabolic process"/>
    <property type="evidence" value="ECO:0007669"/>
    <property type="project" value="TreeGrafter"/>
</dbReference>
<sequence length="2170" mass="232866">MAPTAQHFRRSARNFRAWLERGDDADADDVFTDAALRERLSNPLRFLEVPLESGAVALPPEAKSLAEQAAPQLGVSREVAQDLVGLLAEDRLGSLVLHLEGSVFDLLDLSPAGALPSLTNLLHAERCEALQALAVVLRGAHDDSHPFAAQCRELAQKLLSEDLERKLWDVYVKVSACPRFSSSPEHGEVETVVKQGLELQLCVLECLLLAGYDSQISRSDPEQICRIAEECYRQRFLGSLPRAAHHHHWLLGDAEICVQAQCVGDLCLALLIEQLGLEGLNQAMHRHPLLSSPEHMQHLHKLIEGSWLEVCRVAEPSAAAHCGRHVALVVLGWAVLLASAPETFREAHGLGLKRLFSSAVFQAPHLLQDAVRRIQDRGFLACDSRNAKHLAARSVLRGMVSVSTVALRLDGPMAPIHGALSKMASMAFAGDPPACLEFWRSDYPKREGVFAVLHAWLTCFPRGLACLLELLDGLAQGFGALYTCELMQAPLNMMQLPYRMLKHAADFEEAPASSTFLQRAPLVLREPVYVEELALRVLGLELPERHVASCAVLPAGSRGVLEHDRPDPDLSPRASHAHMVRWTLPAGVSIWRVALCAWDAILGAKQRSADDLELLKQITRCLSQVLIDSPESLDHFLKDLPGDEQGSCQGVVARLLASLFVLRESALAPLRALAKCCTDPSAARALLRLEGVPNRSSAELVALLAGIADAERQAGAYPATCAALEMIRNVFQACPVELWSLPLDVHDSLGLPSFTKPGAPTSGGPSGEVLGPLLDFVFGTFSRCGFWPCRSVGQRLAVSQGCLQVAMALLPALECFNWPEVVRHSSQDTSLARTLQTLRELQISVLRCWGEVSFVQTLLQSIQCEIAYGPAGKDEGRRFVGFRSPALEVEVQSAPDVLGTGGVVPTTGAQLLSTALQCFHGLVRLFLGPAGFAPHYQPLLQHLLALTTTRESLGPYSSTEALPLRRADLVQSLYAHICCQETPVAQWGTECMASLCALWCRAEMRHAGQAKPGGRGLLLACLSVPSEAQKHGLVLHLAKRLLAVLRDPAQAVDFRSACADLCRAALVSQPGLLLEAKEELLPSCVAAAAETLAELSEAPVGEEKARLFFASLTLLDDVAALGDEILPHLDKSVEVKILKPQRSVSHDSTWKLLRKVFEDVLQPWLSSGDCKAHLCMAAVLRLAERGAGKGHKDLKELMKQLLTAKTLGMLNPDGLQEDSPDGSGAGVRPELQREVSFGVFLRGQAFAPAGGDFEMLQHPYGDPSSETEGVCQRFQGLLAQLELRQEVIAPSTSAAGSEALASGWLPGSGGSSGAVAQDLAARLEAKGRPSVPACFRCWGELCEVACGGALEPRVSRAHSLPLERIGCFGSRGTVAQAHCGSDIVDGFVASSALLPLHVPTVRLAAASASAAGLSRGQRGCCDPNDPVMQALRSLISELPKVSSTQAFQAANALALEAFDDLAKVAARLARQDTELGGVFAPLVWSLTHQLHRSMRNLAELMEKPQLLARLLALASHLFALPPHGAALAAPGQAYGAFAALAAGEGHRGQLHAMLSHETPAGLALVAQLCVALRSGLQKMRHQLLPPRAADMLASAGLMVAGAEAHEGVLGHSTDGAYAEVVLHATSLLLQLVPALGHPASQQSSLQATPLLTSLLEVLGQLFQFLIASEQARERWRQNQVAAAAAKLAGDLAVPEVAKDDRPGPVPGWPARAPVGAGGPTVQVLKTPEDAAVRQASEMQAEKFDQILHSGFSSLVFALTEKTLAALRARQGESGQDAASDQLHHASLALVELRVRSLKRSVDLMPNFFLSFQVFKMAGYAPVVPRNDEPITSASDSVSVSQFPTLTRYIMGKTGDKELAILLMALQLACKATSRACNKAGIAMLFGLAGEVNSTGDDQKKLDVLSNEIFIDALTNCGACAVLVSEENEEPIFVPEDKAGRFVVAFDPLDGSSNIDCNVSTGTIFAVYEKTSAKGATVDDILRTGNDIMVAGYCMYGAATELVITFKGHGVHRFTLDPSLGEFVHIQAHLKLPEGGGKKIYSCNEGNSLNWDAAIKSIIAKWKETDKPYAARYVGSMVSDVHRTILYGGVYLYPADAKSPLGKLRVLYEGFPMAFIVEQAGGAASCGMFKGQIQRLLDIVPKSIHEKCPVIIGCHRDVEAVLAEYKAQGLC</sequence>
<dbReference type="SUPFAM" id="SSF56655">
    <property type="entry name" value="Carbohydrate phosphatase"/>
    <property type="match status" value="1"/>
</dbReference>
<comment type="pathway">
    <text evidence="11">Carbohydrate biosynthesis.</text>
</comment>
<dbReference type="PIRSF" id="PIRSF500210">
    <property type="entry name" value="FBPtase"/>
    <property type="match status" value="1"/>
</dbReference>
<comment type="caution">
    <text evidence="16">The sequence shown here is derived from an EMBL/GenBank/DDBJ whole genome shotgun (WGS) entry which is preliminary data.</text>
</comment>
<dbReference type="PROSITE" id="PS00124">
    <property type="entry name" value="FBPASE"/>
    <property type="match status" value="1"/>
</dbReference>
<dbReference type="Proteomes" id="UP001178507">
    <property type="component" value="Unassembled WGS sequence"/>
</dbReference>
<dbReference type="PANTHER" id="PTHR11556:SF41">
    <property type="entry name" value="FRUCTOSE-1,6-BISPHOSPHATASE, CYTOSOLIC"/>
    <property type="match status" value="1"/>
</dbReference>
<keyword evidence="6" id="KW-0963">Cytoplasm</keyword>
<keyword evidence="8 13" id="KW-0378">Hydrolase</keyword>
<evidence type="ECO:0000313" key="16">
    <source>
        <dbReference type="EMBL" id="CAJ1377786.1"/>
    </source>
</evidence>
<keyword evidence="10 13" id="KW-0119">Carbohydrate metabolism</keyword>
<keyword evidence="9" id="KW-0460">Magnesium</keyword>
<dbReference type="CDD" id="cd00354">
    <property type="entry name" value="FBPase"/>
    <property type="match status" value="1"/>
</dbReference>
<evidence type="ECO:0000256" key="2">
    <source>
        <dbReference type="ARBA" id="ARBA00001946"/>
    </source>
</evidence>
<evidence type="ECO:0000256" key="10">
    <source>
        <dbReference type="ARBA" id="ARBA00023277"/>
    </source>
</evidence>
<dbReference type="InterPro" id="IPR028343">
    <property type="entry name" value="FBPtase"/>
</dbReference>
<dbReference type="GO" id="GO:0005829">
    <property type="term" value="C:cytosol"/>
    <property type="evidence" value="ECO:0007669"/>
    <property type="project" value="TreeGrafter"/>
</dbReference>
<evidence type="ECO:0000259" key="14">
    <source>
        <dbReference type="Pfam" id="PF00316"/>
    </source>
</evidence>
<comment type="cofactor">
    <cofactor evidence="2">
        <name>Mg(2+)</name>
        <dbReference type="ChEBI" id="CHEBI:18420"/>
    </cofactor>
</comment>
<accession>A0AA36HYP4</accession>
<evidence type="ECO:0000259" key="15">
    <source>
        <dbReference type="Pfam" id="PF18913"/>
    </source>
</evidence>
<keyword evidence="7" id="KW-0479">Metal-binding</keyword>
<comment type="similarity">
    <text evidence="4 13">Belongs to the FBPase class 1 family.</text>
</comment>
<comment type="catalytic activity">
    <reaction evidence="1">
        <text>beta-D-fructose 1,6-bisphosphate + H2O = beta-D-fructose 6-phosphate + phosphate</text>
        <dbReference type="Rhea" id="RHEA:11064"/>
        <dbReference type="ChEBI" id="CHEBI:15377"/>
        <dbReference type="ChEBI" id="CHEBI:32966"/>
        <dbReference type="ChEBI" id="CHEBI:43474"/>
        <dbReference type="ChEBI" id="CHEBI:57634"/>
        <dbReference type="EC" id="3.1.3.11"/>
    </reaction>
</comment>
<evidence type="ECO:0000256" key="13">
    <source>
        <dbReference type="RuleBase" id="RU000508"/>
    </source>
</evidence>
<dbReference type="Pfam" id="PF00316">
    <property type="entry name" value="FBPase"/>
    <property type="match status" value="1"/>
</dbReference>
<dbReference type="GO" id="GO:0042132">
    <property type="term" value="F:fructose 1,6-bisphosphate 1-phosphatase activity"/>
    <property type="evidence" value="ECO:0007669"/>
    <property type="project" value="UniProtKB-EC"/>
</dbReference>
<dbReference type="PIRSF" id="PIRSF000904">
    <property type="entry name" value="FBPtase_SBPase"/>
    <property type="match status" value="1"/>
</dbReference>
<dbReference type="EMBL" id="CAUJNA010000491">
    <property type="protein sequence ID" value="CAJ1377786.1"/>
    <property type="molecule type" value="Genomic_DNA"/>
</dbReference>
<dbReference type="GO" id="GO:0046872">
    <property type="term" value="F:metal ion binding"/>
    <property type="evidence" value="ECO:0007669"/>
    <property type="project" value="UniProtKB-KW"/>
</dbReference>
<reference evidence="16" key="1">
    <citation type="submission" date="2023-08" db="EMBL/GenBank/DDBJ databases">
        <authorList>
            <person name="Chen Y."/>
            <person name="Shah S."/>
            <person name="Dougan E. K."/>
            <person name="Thang M."/>
            <person name="Chan C."/>
        </authorList>
    </citation>
    <scope>NUCLEOTIDE SEQUENCE</scope>
</reference>
<dbReference type="GO" id="GO:0005986">
    <property type="term" value="P:sucrose biosynthetic process"/>
    <property type="evidence" value="ECO:0007669"/>
    <property type="project" value="TreeGrafter"/>
</dbReference>
<evidence type="ECO:0000256" key="11">
    <source>
        <dbReference type="ARBA" id="ARBA00024331"/>
    </source>
</evidence>
<dbReference type="EC" id="3.1.3.11" evidence="5"/>
<gene>
    <name evidence="16" type="ORF">EVOR1521_LOCUS6497</name>
</gene>
<evidence type="ECO:0000256" key="7">
    <source>
        <dbReference type="ARBA" id="ARBA00022723"/>
    </source>
</evidence>
<dbReference type="GO" id="GO:0006000">
    <property type="term" value="P:fructose metabolic process"/>
    <property type="evidence" value="ECO:0007669"/>
    <property type="project" value="TreeGrafter"/>
</dbReference>
<dbReference type="InterPro" id="IPR020548">
    <property type="entry name" value="Fructose_bisphosphatase_AS"/>
</dbReference>
<evidence type="ECO:0000256" key="4">
    <source>
        <dbReference type="ARBA" id="ARBA00010941"/>
    </source>
</evidence>
<evidence type="ECO:0000313" key="17">
    <source>
        <dbReference type="Proteomes" id="UP001178507"/>
    </source>
</evidence>
<evidence type="ECO:0000256" key="12">
    <source>
        <dbReference type="ARBA" id="ARBA00040159"/>
    </source>
</evidence>
<feature type="domain" description="Fructose-1-6-bisphosphatase class I N-terminal" evidence="14">
    <location>
        <begin position="1844"/>
        <end position="2026"/>
    </location>
</feature>
<dbReference type="FunFam" id="3.40.190.80:FF:000001">
    <property type="entry name" value="Fructose-1,6-bisphosphatase class 1"/>
    <property type="match status" value="1"/>
</dbReference>
<dbReference type="InterPro" id="IPR000146">
    <property type="entry name" value="FBPase_class-1"/>
</dbReference>
<dbReference type="PRINTS" id="PR00115">
    <property type="entry name" value="F16BPHPHTASE"/>
</dbReference>
<dbReference type="InterPro" id="IPR033391">
    <property type="entry name" value="FBPase_N"/>
</dbReference>
<organism evidence="16 17">
    <name type="scientific">Effrenium voratum</name>
    <dbReference type="NCBI Taxonomy" id="2562239"/>
    <lineage>
        <taxon>Eukaryota</taxon>
        <taxon>Sar</taxon>
        <taxon>Alveolata</taxon>
        <taxon>Dinophyceae</taxon>
        <taxon>Suessiales</taxon>
        <taxon>Symbiodiniaceae</taxon>
        <taxon>Effrenium</taxon>
    </lineage>
</organism>
<dbReference type="GO" id="GO:0030388">
    <property type="term" value="P:fructose 1,6-bisphosphate metabolic process"/>
    <property type="evidence" value="ECO:0007669"/>
    <property type="project" value="TreeGrafter"/>
</dbReference>
<protein>
    <recommendedName>
        <fullName evidence="12">Fructose-1,6-bisphosphatase, cytosolic</fullName>
        <ecNumber evidence="5">3.1.3.11</ecNumber>
    </recommendedName>
</protein>
<evidence type="ECO:0000256" key="3">
    <source>
        <dbReference type="ARBA" id="ARBA00004496"/>
    </source>
</evidence>
<feature type="domain" description="Fructose-1-6-bisphosphatase class 1 C-terminal" evidence="15">
    <location>
        <begin position="2037"/>
        <end position="2162"/>
    </location>
</feature>
<evidence type="ECO:0000256" key="1">
    <source>
        <dbReference type="ARBA" id="ARBA00001273"/>
    </source>
</evidence>
<comment type="subcellular location">
    <subcellularLocation>
        <location evidence="3">Cytoplasm</location>
    </subcellularLocation>
</comment>
<dbReference type="FunFam" id="3.30.540.10:FF:000002">
    <property type="entry name" value="Fructose-1,6-bisphosphatase class 1"/>
    <property type="match status" value="1"/>
</dbReference>
<dbReference type="Gene3D" id="3.40.190.80">
    <property type="match status" value="1"/>
</dbReference>
<name>A0AA36HYP4_9DINO</name>
<dbReference type="PANTHER" id="PTHR11556">
    <property type="entry name" value="FRUCTOSE-1,6-BISPHOSPHATASE-RELATED"/>
    <property type="match status" value="1"/>
</dbReference>
<dbReference type="HAMAP" id="MF_01855">
    <property type="entry name" value="FBPase_class1"/>
    <property type="match status" value="1"/>
</dbReference>
<dbReference type="Pfam" id="PF18913">
    <property type="entry name" value="FBPase_C"/>
    <property type="match status" value="1"/>
</dbReference>
<dbReference type="InterPro" id="IPR044015">
    <property type="entry name" value="FBPase_C_dom"/>
</dbReference>
<evidence type="ECO:0000256" key="5">
    <source>
        <dbReference type="ARBA" id="ARBA00013093"/>
    </source>
</evidence>
<dbReference type="Gene3D" id="3.30.540.10">
    <property type="entry name" value="Fructose-1,6-Bisphosphatase, subunit A, domain 1"/>
    <property type="match status" value="1"/>
</dbReference>
<evidence type="ECO:0000256" key="8">
    <source>
        <dbReference type="ARBA" id="ARBA00022801"/>
    </source>
</evidence>
<evidence type="ECO:0000256" key="9">
    <source>
        <dbReference type="ARBA" id="ARBA00022842"/>
    </source>
</evidence>
<proteinExistence type="inferred from homology"/>